<evidence type="ECO:0000313" key="9">
    <source>
        <dbReference type="Proteomes" id="UP000187203"/>
    </source>
</evidence>
<dbReference type="FunFam" id="2.20.25.80:FF:000002">
    <property type="entry name" value="probable WRKY transcription factor 31"/>
    <property type="match status" value="1"/>
</dbReference>
<feature type="compositionally biased region" description="Low complexity" evidence="6">
    <location>
        <begin position="109"/>
        <end position="123"/>
    </location>
</feature>
<feature type="region of interest" description="Disordered" evidence="6">
    <location>
        <begin position="184"/>
        <end position="237"/>
    </location>
</feature>
<evidence type="ECO:0000256" key="2">
    <source>
        <dbReference type="ARBA" id="ARBA00023015"/>
    </source>
</evidence>
<dbReference type="PANTHER" id="PTHR31429:SF24">
    <property type="entry name" value="WRKY TRANSCRIPTION FACTOR 72-RELATED"/>
    <property type="match status" value="1"/>
</dbReference>
<feature type="compositionally biased region" description="Basic and acidic residues" evidence="6">
    <location>
        <begin position="29"/>
        <end position="44"/>
    </location>
</feature>
<evidence type="ECO:0000256" key="6">
    <source>
        <dbReference type="SAM" id="MobiDB-lite"/>
    </source>
</evidence>
<feature type="compositionally biased region" description="Acidic residues" evidence="6">
    <location>
        <begin position="56"/>
        <end position="65"/>
    </location>
</feature>
<organism evidence="8 9">
    <name type="scientific">Corchorus olitorius</name>
    <dbReference type="NCBI Taxonomy" id="93759"/>
    <lineage>
        <taxon>Eukaryota</taxon>
        <taxon>Viridiplantae</taxon>
        <taxon>Streptophyta</taxon>
        <taxon>Embryophyta</taxon>
        <taxon>Tracheophyta</taxon>
        <taxon>Spermatophyta</taxon>
        <taxon>Magnoliopsida</taxon>
        <taxon>eudicotyledons</taxon>
        <taxon>Gunneridae</taxon>
        <taxon>Pentapetalae</taxon>
        <taxon>rosids</taxon>
        <taxon>malvids</taxon>
        <taxon>Malvales</taxon>
        <taxon>Malvaceae</taxon>
        <taxon>Grewioideae</taxon>
        <taxon>Apeibeae</taxon>
        <taxon>Corchorus</taxon>
    </lineage>
</organism>
<evidence type="ECO:0000256" key="3">
    <source>
        <dbReference type="ARBA" id="ARBA00023125"/>
    </source>
</evidence>
<dbReference type="InterPro" id="IPR044810">
    <property type="entry name" value="WRKY_plant"/>
</dbReference>
<dbReference type="InterPro" id="IPR036576">
    <property type="entry name" value="WRKY_dom_sf"/>
</dbReference>
<dbReference type="GO" id="GO:0043565">
    <property type="term" value="F:sequence-specific DNA binding"/>
    <property type="evidence" value="ECO:0007669"/>
    <property type="project" value="InterPro"/>
</dbReference>
<dbReference type="GO" id="GO:0003700">
    <property type="term" value="F:DNA-binding transcription factor activity"/>
    <property type="evidence" value="ECO:0007669"/>
    <property type="project" value="InterPro"/>
</dbReference>
<keyword evidence="2" id="KW-0805">Transcription regulation</keyword>
<dbReference type="SUPFAM" id="SSF118290">
    <property type="entry name" value="WRKY DNA-binding domain"/>
    <property type="match status" value="1"/>
</dbReference>
<evidence type="ECO:0000256" key="1">
    <source>
        <dbReference type="ARBA" id="ARBA00004123"/>
    </source>
</evidence>
<feature type="region of interest" description="Disordered" evidence="6">
    <location>
        <begin position="107"/>
        <end position="166"/>
    </location>
</feature>
<dbReference type="Pfam" id="PF03106">
    <property type="entry name" value="WRKY"/>
    <property type="match status" value="1"/>
</dbReference>
<evidence type="ECO:0000256" key="5">
    <source>
        <dbReference type="ARBA" id="ARBA00023242"/>
    </source>
</evidence>
<comment type="subcellular location">
    <subcellularLocation>
        <location evidence="1">Nucleus</location>
    </subcellularLocation>
</comment>
<keyword evidence="3 8" id="KW-0238">DNA-binding</keyword>
<feature type="compositionally biased region" description="Polar residues" evidence="6">
    <location>
        <begin position="184"/>
        <end position="194"/>
    </location>
</feature>
<dbReference type="AlphaFoldDB" id="A0A1R3I4D7"/>
<dbReference type="EMBL" id="AWUE01018932">
    <property type="protein sequence ID" value="OMO77466.1"/>
    <property type="molecule type" value="Genomic_DNA"/>
</dbReference>
<keyword evidence="4" id="KW-0804">Transcription</keyword>
<dbReference type="OrthoDB" id="1093223at2759"/>
<reference evidence="9" key="1">
    <citation type="submission" date="2013-09" db="EMBL/GenBank/DDBJ databases">
        <title>Corchorus olitorius genome sequencing.</title>
        <authorList>
            <person name="Alam M."/>
            <person name="Haque M.S."/>
            <person name="Islam M.S."/>
            <person name="Emdad E.M."/>
            <person name="Islam M.M."/>
            <person name="Ahmed B."/>
            <person name="Halim A."/>
            <person name="Hossen Q.M.M."/>
            <person name="Hossain M.Z."/>
            <person name="Ahmed R."/>
            <person name="Khan M.M."/>
            <person name="Islam R."/>
            <person name="Rashid M.M."/>
            <person name="Khan S.A."/>
            <person name="Rahman M.S."/>
            <person name="Alam M."/>
            <person name="Yahiya A.S."/>
            <person name="Khan M.S."/>
            <person name="Azam M.S."/>
            <person name="Haque T."/>
            <person name="Lashkar M.Z.H."/>
            <person name="Akhand A.I."/>
            <person name="Morshed G."/>
            <person name="Roy S."/>
            <person name="Uddin K.S."/>
            <person name="Rabeya T."/>
            <person name="Hossain A.S."/>
            <person name="Chowdhury A."/>
            <person name="Snigdha A.R."/>
            <person name="Mortoza M.S."/>
            <person name="Matin S.A."/>
            <person name="Hoque S.M.E."/>
            <person name="Islam M.K."/>
            <person name="Roy D.K."/>
            <person name="Haider R."/>
            <person name="Moosa M.M."/>
            <person name="Elias S.M."/>
            <person name="Hasan A.M."/>
            <person name="Jahan S."/>
            <person name="Shafiuddin M."/>
            <person name="Mahmood N."/>
            <person name="Shommy N.S."/>
        </authorList>
    </citation>
    <scope>NUCLEOTIDE SEQUENCE [LARGE SCALE GENOMIC DNA]</scope>
    <source>
        <strain evidence="9">cv. O-4</strain>
    </source>
</reference>
<dbReference type="Proteomes" id="UP000187203">
    <property type="component" value="Unassembled WGS sequence"/>
</dbReference>
<dbReference type="Gene3D" id="2.20.25.80">
    <property type="entry name" value="WRKY domain"/>
    <property type="match status" value="1"/>
</dbReference>
<feature type="compositionally biased region" description="Polar residues" evidence="6">
    <location>
        <begin position="205"/>
        <end position="215"/>
    </location>
</feature>
<comment type="caution">
    <text evidence="8">The sequence shown here is derived from an EMBL/GenBank/DDBJ whole genome shotgun (WGS) entry which is preliminary data.</text>
</comment>
<feature type="region of interest" description="Disordered" evidence="6">
    <location>
        <begin position="16"/>
        <end position="80"/>
    </location>
</feature>
<evidence type="ECO:0000256" key="4">
    <source>
        <dbReference type="ARBA" id="ARBA00023163"/>
    </source>
</evidence>
<evidence type="ECO:0000313" key="8">
    <source>
        <dbReference type="EMBL" id="OMO77466.1"/>
    </source>
</evidence>
<protein>
    <submittedName>
        <fullName evidence="8">DNA-binding WRKY</fullName>
    </submittedName>
</protein>
<gene>
    <name evidence="8" type="ORF">COLO4_25158</name>
</gene>
<dbReference type="PROSITE" id="PS50811">
    <property type="entry name" value="WRKY"/>
    <property type="match status" value="1"/>
</dbReference>
<name>A0A1R3I4D7_9ROSI</name>
<dbReference type="SMART" id="SM00774">
    <property type="entry name" value="WRKY"/>
    <property type="match status" value="1"/>
</dbReference>
<evidence type="ECO:0000259" key="7">
    <source>
        <dbReference type="PROSITE" id="PS50811"/>
    </source>
</evidence>
<feature type="domain" description="WRKY" evidence="7">
    <location>
        <begin position="243"/>
        <end position="309"/>
    </location>
</feature>
<accession>A0A1R3I4D7</accession>
<feature type="compositionally biased region" description="Basic and acidic residues" evidence="6">
    <location>
        <begin position="146"/>
        <end position="165"/>
    </location>
</feature>
<sequence length="582" mass="63056">MEVLLMNMLPRADASAAVVGQEEGFSPSEARKIDIGRDLHKNNERNSSSPSSHEDLMDDKEDDELQSAKAEMGSVKEENEKLKMMLEQIQENYKSLQLRFFEILQQGGSSASKKSTESSSSDPSHNDEHELVSLSLGRSSPSPTGSKKDEKNIVNSSKSKEEQEIKAGLSLGLDSKFQLSTEIVLNPSPENSSGEAKEYEEGETLTPSNKINPKTTRNEDEEEPAQQGPGPVKRARVSVRARCDAPTMNDGCQWRKYGQKIAKGNPCPRAYYRCTVAPGCPVRKQVQRCADDMSILITTYEGNHNHPLPVSATAMASTTSAAASMLLSGSSTSQAGLSSTLSTELNGLNFSLHDNSRARQFYLPNSTSPNLFPTVTLDLTTSPSSSSNYFNRFSTNYPSAASRFPSTSLNFSSSESNILPTVWGNSNYPTYGASPFNNQTGNLNLGKDQSQEVQFYQSFLEKNQNFQHGASQQSLTETLTKAITSDPSFRSVIASAISSMVGSNAKPGDQSDQNFGQNLIQAISQNLLAQNGKGCGSTYFNGLTSSSSTTSHSGSSLQSSFPFSIFNSASTPASDNKLEHKN</sequence>
<keyword evidence="9" id="KW-1185">Reference proteome</keyword>
<feature type="compositionally biased region" description="Polar residues" evidence="6">
    <location>
        <begin position="136"/>
        <end position="145"/>
    </location>
</feature>
<dbReference type="PANTHER" id="PTHR31429">
    <property type="entry name" value="WRKY TRANSCRIPTION FACTOR 36-RELATED"/>
    <property type="match status" value="1"/>
</dbReference>
<dbReference type="GO" id="GO:0005634">
    <property type="term" value="C:nucleus"/>
    <property type="evidence" value="ECO:0007669"/>
    <property type="project" value="UniProtKB-SubCell"/>
</dbReference>
<keyword evidence="5" id="KW-0539">Nucleus</keyword>
<dbReference type="InterPro" id="IPR003657">
    <property type="entry name" value="WRKY_dom"/>
</dbReference>
<proteinExistence type="predicted"/>